<dbReference type="VEuPathDB" id="FungiDB:SCHCODRAFT_02481197"/>
<dbReference type="SUPFAM" id="SSF51735">
    <property type="entry name" value="NAD(P)-binding Rossmann-fold domains"/>
    <property type="match status" value="1"/>
</dbReference>
<dbReference type="EMBL" id="GL377303">
    <property type="protein sequence ID" value="EFI99953.1"/>
    <property type="molecule type" value="Genomic_DNA"/>
</dbReference>
<dbReference type="InterPro" id="IPR006114">
    <property type="entry name" value="6PGDH_C"/>
</dbReference>
<feature type="domain" description="6-phosphogluconate dehydrogenase C-terminal" evidence="8">
    <location>
        <begin position="190"/>
        <end position="508"/>
    </location>
</feature>
<keyword evidence="3 6" id="KW-0560">Oxidoreductase</keyword>
<dbReference type="Gene3D" id="1.10.1040.10">
    <property type="entry name" value="N-(1-d-carboxylethyl)-l-norvaline Dehydrogenase, domain 2"/>
    <property type="match status" value="1"/>
</dbReference>
<dbReference type="Gene3D" id="1.20.5.320">
    <property type="entry name" value="6-Phosphogluconate Dehydrogenase, domain 3"/>
    <property type="match status" value="1"/>
</dbReference>
<comment type="subunit">
    <text evidence="6">Homodimer.</text>
</comment>
<reference evidence="9 10" key="1">
    <citation type="journal article" date="2010" name="Nat. Biotechnol.">
        <title>Genome sequence of the model mushroom Schizophyllum commune.</title>
        <authorList>
            <person name="Ohm R.A."/>
            <person name="de Jong J.F."/>
            <person name="Lugones L.G."/>
            <person name="Aerts A."/>
            <person name="Kothe E."/>
            <person name="Stajich J.E."/>
            <person name="de Vries R.P."/>
            <person name="Record E."/>
            <person name="Levasseur A."/>
            <person name="Baker S.E."/>
            <person name="Bartholomew K.A."/>
            <person name="Coutinho P.M."/>
            <person name="Erdmann S."/>
            <person name="Fowler T.J."/>
            <person name="Gathman A.C."/>
            <person name="Lombard V."/>
            <person name="Henrissat B."/>
            <person name="Knabe N."/>
            <person name="Kuees U."/>
            <person name="Lilly W.W."/>
            <person name="Lindquist E."/>
            <person name="Lucas S."/>
            <person name="Magnuson J.K."/>
            <person name="Piumi F."/>
            <person name="Raudaskoski M."/>
            <person name="Salamov A."/>
            <person name="Schmutz J."/>
            <person name="Schwarze F.W.M.R."/>
            <person name="vanKuyk P.A."/>
            <person name="Horton J.S."/>
            <person name="Grigoriev I.V."/>
            <person name="Woesten H.A.B."/>
        </authorList>
    </citation>
    <scope>NUCLEOTIDE SEQUENCE [LARGE SCALE GENOMIC DNA]</scope>
    <source>
        <strain evidence="10">H4-8 / FGSC 9210</strain>
    </source>
</reference>
<dbReference type="InterPro" id="IPR006113">
    <property type="entry name" value="6PGDH_Gnd/GntZ"/>
</dbReference>
<dbReference type="GO" id="GO:0019521">
    <property type="term" value="P:D-gluconate metabolic process"/>
    <property type="evidence" value="ECO:0007669"/>
    <property type="project" value="UniProtKB-KW"/>
</dbReference>
<dbReference type="Pfam" id="PF00393">
    <property type="entry name" value="6PGD"/>
    <property type="match status" value="1"/>
</dbReference>
<dbReference type="SUPFAM" id="SSF48179">
    <property type="entry name" value="6-phosphogluconate dehydrogenase C-terminal domain-like"/>
    <property type="match status" value="1"/>
</dbReference>
<dbReference type="InterPro" id="IPR008927">
    <property type="entry name" value="6-PGluconate_DH-like_C_sf"/>
</dbReference>
<dbReference type="GO" id="GO:0004616">
    <property type="term" value="F:phosphogluconate dehydrogenase (decarboxylating) activity"/>
    <property type="evidence" value="ECO:0007669"/>
    <property type="project" value="UniProtKB-EC"/>
</dbReference>
<comment type="catalytic activity">
    <reaction evidence="6">
        <text>6-phospho-D-gluconate + NADP(+) = D-ribulose 5-phosphate + CO2 + NADPH</text>
        <dbReference type="Rhea" id="RHEA:10116"/>
        <dbReference type="ChEBI" id="CHEBI:16526"/>
        <dbReference type="ChEBI" id="CHEBI:57783"/>
        <dbReference type="ChEBI" id="CHEBI:58121"/>
        <dbReference type="ChEBI" id="CHEBI:58349"/>
        <dbReference type="ChEBI" id="CHEBI:58759"/>
        <dbReference type="EC" id="1.1.1.44"/>
    </reaction>
</comment>
<dbReference type="InParanoid" id="D8PV26"/>
<gene>
    <name evidence="9" type="ORF">SCHCODRAFT_50168</name>
</gene>
<comment type="similarity">
    <text evidence="2 6">Belongs to the 6-phosphogluconate dehydrogenase family.</text>
</comment>
<dbReference type="InterPro" id="IPR036291">
    <property type="entry name" value="NAD(P)-bd_dom_sf"/>
</dbReference>
<evidence type="ECO:0000313" key="9">
    <source>
        <dbReference type="EMBL" id="EFI99953.1"/>
    </source>
</evidence>
<evidence type="ECO:0000256" key="3">
    <source>
        <dbReference type="ARBA" id="ARBA00023002"/>
    </source>
</evidence>
<proteinExistence type="inferred from homology"/>
<dbReference type="Pfam" id="PF03446">
    <property type="entry name" value="NAD_binding_2"/>
    <property type="match status" value="1"/>
</dbReference>
<dbReference type="AlphaFoldDB" id="D8PV26"/>
<dbReference type="EC" id="1.1.1.44" evidence="6"/>
<dbReference type="Gene3D" id="3.40.50.720">
    <property type="entry name" value="NAD(P)-binding Rossmann-like Domain"/>
    <property type="match status" value="1"/>
</dbReference>
<keyword evidence="10" id="KW-1185">Reference proteome</keyword>
<dbReference type="eggNOG" id="KOG2653">
    <property type="taxonomic scope" value="Eukaryota"/>
</dbReference>
<dbReference type="GO" id="GO:0006098">
    <property type="term" value="P:pentose-phosphate shunt"/>
    <property type="evidence" value="ECO:0007669"/>
    <property type="project" value="UniProtKB-UniPathway"/>
</dbReference>
<keyword evidence="4" id="KW-0311">Gluconate utilization</keyword>
<keyword evidence="6" id="KW-0521">NADP</keyword>
<dbReference type="KEGG" id="scm:SCHCO_02481197"/>
<dbReference type="GO" id="GO:0050661">
    <property type="term" value="F:NADP binding"/>
    <property type="evidence" value="ECO:0007669"/>
    <property type="project" value="InterPro"/>
</dbReference>
<evidence type="ECO:0000256" key="2">
    <source>
        <dbReference type="ARBA" id="ARBA00008419"/>
    </source>
</evidence>
<dbReference type="UniPathway" id="UPA00115">
    <property type="reaction ID" value="UER00410"/>
</dbReference>
<evidence type="ECO:0000256" key="6">
    <source>
        <dbReference type="PIRNR" id="PIRNR000109"/>
    </source>
</evidence>
<dbReference type="PANTHER" id="PTHR11811">
    <property type="entry name" value="6-PHOSPHOGLUCONATE DEHYDROGENASE"/>
    <property type="match status" value="1"/>
</dbReference>
<protein>
    <recommendedName>
        <fullName evidence="6">6-phosphogluconate dehydrogenase, decarboxylating</fullName>
        <ecNumber evidence="6">1.1.1.44</ecNumber>
    </recommendedName>
</protein>
<dbReference type="STRING" id="578458.D8PV26"/>
<dbReference type="OMA" id="FMFSITH"/>
<evidence type="ECO:0000256" key="4">
    <source>
        <dbReference type="ARBA" id="ARBA00023064"/>
    </source>
</evidence>
<evidence type="ECO:0000256" key="7">
    <source>
        <dbReference type="PIRSR" id="PIRSR000109-1"/>
    </source>
</evidence>
<sequence length="510" mass="55370">MAIDQFSRIGIVGAGNMGAMMALGLAEKGLDISIWDVKTQNVDAAQEMARQTLTLRGKVDAFHDVKDFMNSLSGERTKLFVFSITHGSPADSVLEKIWDELNEGDIILDGGNEHYRTTERRQRKCAEKGVRWVGMGVSGGYQSARHGPSLSPGGDKDAVSAALPVLEAFAAREPLSGKPCVTYIGPGGSGHYVKMVHNGIEHGMLSLVCEAWGLLRKSLGLSNAEIGTILAAWNASGELRDCFLLEIGAEICQRQKTPEGDQNGEGKGDFGYVLDDVLDKVVQDDDGTEGTGYWTVAETALRHVAAPAVAAGHALRIASGNRAQRVKVADKLKPPGRTETLRKKDTFIEDLRLAVYAGFLASFTQGLQLIARASRDEEWDVSIADCLQIWRAGCIIRAGHIADLLQPVFVSSTAPIFNSKLIDEVARDIRETYAPLKTVVTKGVEWDAVIPALSASLEYVKYAGNTELPTQFQEAQMDFFGAHGYDRVGVNGEDPGKTRKGAHHYEWRPA</sequence>
<evidence type="ECO:0000256" key="5">
    <source>
        <dbReference type="ARBA" id="ARBA00023126"/>
    </source>
</evidence>
<dbReference type="GeneID" id="9587353"/>
<keyword evidence="5 6" id="KW-0570">Pentose shunt</keyword>
<evidence type="ECO:0000259" key="8">
    <source>
        <dbReference type="SMART" id="SM01350"/>
    </source>
</evidence>
<organism evidence="10">
    <name type="scientific">Schizophyllum commune (strain H4-8 / FGSC 9210)</name>
    <name type="common">Split gill fungus</name>
    <dbReference type="NCBI Taxonomy" id="578458"/>
    <lineage>
        <taxon>Eukaryota</taxon>
        <taxon>Fungi</taxon>
        <taxon>Dikarya</taxon>
        <taxon>Basidiomycota</taxon>
        <taxon>Agaricomycotina</taxon>
        <taxon>Agaricomycetes</taxon>
        <taxon>Agaricomycetidae</taxon>
        <taxon>Agaricales</taxon>
        <taxon>Schizophyllaceae</taxon>
        <taxon>Schizophyllum</taxon>
    </lineage>
</organism>
<dbReference type="HOGENOM" id="CLU_024540_4_0_1"/>
<feature type="active site" description="Proton acceptor" evidence="7">
    <location>
        <position position="194"/>
    </location>
</feature>
<dbReference type="RefSeq" id="XP_003034856.1">
    <property type="nucleotide sequence ID" value="XM_003034810.1"/>
</dbReference>
<name>D8PV26_SCHCM</name>
<dbReference type="SMART" id="SM01350">
    <property type="entry name" value="6PGD"/>
    <property type="match status" value="1"/>
</dbReference>
<dbReference type="InterPro" id="IPR006115">
    <property type="entry name" value="6PGDH_NADP-bd"/>
</dbReference>
<dbReference type="Proteomes" id="UP000007431">
    <property type="component" value="Unassembled WGS sequence"/>
</dbReference>
<dbReference type="PIRSF" id="PIRSF000109">
    <property type="entry name" value="6PGD"/>
    <property type="match status" value="1"/>
</dbReference>
<dbReference type="FunFam" id="3.40.50.720:FF:000634">
    <property type="entry name" value="6-phosphogluconate dehydrogenase, decarboxylating"/>
    <property type="match status" value="1"/>
</dbReference>
<evidence type="ECO:0000256" key="1">
    <source>
        <dbReference type="ARBA" id="ARBA00004874"/>
    </source>
</evidence>
<comment type="function">
    <text evidence="6">Catalyzes the oxidative decarboxylation of 6-phosphogluconate to ribulose 5-phosphate and CO(2), with concomitant reduction of NADP to NADPH.</text>
</comment>
<dbReference type="PRINTS" id="PR00076">
    <property type="entry name" value="6PGDHDRGNASE"/>
</dbReference>
<feature type="active site" description="Proton donor" evidence="7">
    <location>
        <position position="201"/>
    </location>
</feature>
<comment type="pathway">
    <text evidence="1 6">Carbohydrate degradation; pentose phosphate pathway; D-ribulose 5-phosphate from D-glucose 6-phosphate (oxidative stage): step 3/3.</text>
</comment>
<dbReference type="OrthoDB" id="434986at2759"/>
<dbReference type="InterPro" id="IPR006183">
    <property type="entry name" value="Pgluconate_DH"/>
</dbReference>
<accession>D8PV26</accession>
<evidence type="ECO:0000313" key="10">
    <source>
        <dbReference type="Proteomes" id="UP000007431"/>
    </source>
</evidence>
<dbReference type="InterPro" id="IPR013328">
    <property type="entry name" value="6PGD_dom2"/>
</dbReference>